<dbReference type="EMBL" id="JBBUKT010000001">
    <property type="protein sequence ID" value="MEK7949285.1"/>
    <property type="molecule type" value="Genomic_DNA"/>
</dbReference>
<keyword evidence="2" id="KW-0442">Lipid degradation</keyword>
<name>A0ABU9ANK4_9BACT</name>
<gene>
    <name evidence="4" type="ORF">WKV53_02185</name>
</gene>
<accession>A0ABU9ANK4</accession>
<comment type="caution">
    <text evidence="4">The sequence shown here is derived from an EMBL/GenBank/DDBJ whole genome shotgun (WGS) entry which is preliminary data.</text>
</comment>
<sequence>MPTFRAPPMEHPVTPGLAVALGSSFLGYYAHAGFLNGLAEAGLHPARISGASAGALAGSLHAAGIRGEDLKAAVLDSGLRWSFFDWMAFLRLPGVCTSFWSSGLLSGKHAVKKLRGILDGVDLSTLVSPVMDIAVTDADLHRTEILRSGPLAELIVASCAVPCLIGIQRVGDKRYLDGGVACEVPFEHWLDDPEIDTIVIHRIRHEENSGPAVSWETIATAIGASHQTVCNELHRHRTELARMKGKRLIEIDTTTPVPGMLSQGRAPLCYERGFESGKAGW</sequence>
<evidence type="ECO:0000259" key="3">
    <source>
        <dbReference type="PROSITE" id="PS51635"/>
    </source>
</evidence>
<comment type="caution">
    <text evidence="2">Lacks conserved residue(s) required for the propagation of feature annotation.</text>
</comment>
<dbReference type="PROSITE" id="PS51635">
    <property type="entry name" value="PNPLA"/>
    <property type="match status" value="1"/>
</dbReference>
<organism evidence="4 5">
    <name type="scientific">Luteolibacter soli</name>
    <dbReference type="NCBI Taxonomy" id="3135280"/>
    <lineage>
        <taxon>Bacteria</taxon>
        <taxon>Pseudomonadati</taxon>
        <taxon>Verrucomicrobiota</taxon>
        <taxon>Verrucomicrobiia</taxon>
        <taxon>Verrucomicrobiales</taxon>
        <taxon>Verrucomicrobiaceae</taxon>
        <taxon>Luteolibacter</taxon>
    </lineage>
</organism>
<evidence type="ECO:0000313" key="5">
    <source>
        <dbReference type="Proteomes" id="UP001371305"/>
    </source>
</evidence>
<reference evidence="4 5" key="1">
    <citation type="submission" date="2024-04" db="EMBL/GenBank/DDBJ databases">
        <title>Luteolibacter sp. isolated from soil.</title>
        <authorList>
            <person name="An J."/>
        </authorList>
    </citation>
    <scope>NUCLEOTIDE SEQUENCE [LARGE SCALE GENOMIC DNA]</scope>
    <source>
        <strain evidence="4 5">Y139</strain>
    </source>
</reference>
<feature type="domain" description="PNPLA" evidence="3">
    <location>
        <begin position="19"/>
        <end position="190"/>
    </location>
</feature>
<dbReference type="InterPro" id="IPR002641">
    <property type="entry name" value="PNPLA_dom"/>
</dbReference>
<keyword evidence="1 2" id="KW-0443">Lipid metabolism</keyword>
<keyword evidence="2" id="KW-0378">Hydrolase</keyword>
<feature type="short sequence motif" description="DGA/G" evidence="2">
    <location>
        <begin position="177"/>
        <end position="179"/>
    </location>
</feature>
<feature type="active site" description="Nucleophile" evidence="2">
    <location>
        <position position="52"/>
    </location>
</feature>
<evidence type="ECO:0000256" key="1">
    <source>
        <dbReference type="ARBA" id="ARBA00023098"/>
    </source>
</evidence>
<keyword evidence="5" id="KW-1185">Reference proteome</keyword>
<evidence type="ECO:0000313" key="4">
    <source>
        <dbReference type="EMBL" id="MEK7949285.1"/>
    </source>
</evidence>
<evidence type="ECO:0000256" key="2">
    <source>
        <dbReference type="PROSITE-ProRule" id="PRU01161"/>
    </source>
</evidence>
<proteinExistence type="predicted"/>
<protein>
    <submittedName>
        <fullName evidence="4">Patatin-like phospholipase family protein</fullName>
    </submittedName>
</protein>
<feature type="short sequence motif" description="GXSXG" evidence="2">
    <location>
        <begin position="50"/>
        <end position="54"/>
    </location>
</feature>
<dbReference type="Gene3D" id="3.40.1090.10">
    <property type="entry name" value="Cytosolic phospholipase A2 catalytic domain"/>
    <property type="match status" value="2"/>
</dbReference>
<dbReference type="Proteomes" id="UP001371305">
    <property type="component" value="Unassembled WGS sequence"/>
</dbReference>
<dbReference type="SUPFAM" id="SSF52151">
    <property type="entry name" value="FabD/lysophospholipase-like"/>
    <property type="match status" value="1"/>
</dbReference>
<feature type="active site" description="Proton acceptor" evidence="2">
    <location>
        <position position="177"/>
    </location>
</feature>
<dbReference type="InterPro" id="IPR016035">
    <property type="entry name" value="Acyl_Trfase/lysoPLipase"/>
</dbReference>
<dbReference type="Pfam" id="PF01734">
    <property type="entry name" value="Patatin"/>
    <property type="match status" value="1"/>
</dbReference>